<feature type="region of interest" description="Disordered" evidence="5">
    <location>
        <begin position="909"/>
        <end position="930"/>
    </location>
</feature>
<feature type="domain" description="SHD" evidence="6">
    <location>
        <begin position="1007"/>
        <end position="1160"/>
    </location>
</feature>
<dbReference type="Proteomes" id="UP000694941">
    <property type="component" value="Unplaced"/>
</dbReference>
<feature type="region of interest" description="Disordered" evidence="5">
    <location>
        <begin position="1"/>
        <end position="24"/>
    </location>
</feature>
<dbReference type="InterPro" id="IPR012320">
    <property type="entry name" value="SHD_dom"/>
</dbReference>
<keyword evidence="4" id="KW-0254">Endocytosis</keyword>
<comment type="similarity">
    <text evidence="2">Belongs to the Stoned B family.</text>
</comment>
<dbReference type="GeneID" id="106467754"/>
<evidence type="ECO:0000259" key="7">
    <source>
        <dbReference type="PROSITE" id="PS51072"/>
    </source>
</evidence>
<evidence type="ECO:0000313" key="10">
    <source>
        <dbReference type="RefSeq" id="XP_022251648.1"/>
    </source>
</evidence>
<dbReference type="InterPro" id="IPR028565">
    <property type="entry name" value="MHD"/>
</dbReference>
<dbReference type="Gene3D" id="2.60.40.1170">
    <property type="entry name" value="Mu homology domain, subdomain B"/>
    <property type="match status" value="1"/>
</dbReference>
<dbReference type="InterPro" id="IPR036168">
    <property type="entry name" value="AP2_Mu_C_sf"/>
</dbReference>
<sequence length="1514" mass="171346">MDYLKKKIKSHKKESGSDEELDTDECLNQLESKGRQTQQHNSEDWQFFQQLTQKVQDTLQKTQTNLSKLKEESAISVLHKSQLSSNDVETKHFPSENRIDIDSSFFVPDQNKLSSLSVISQIKTSKGSKPPPRPPPPKRSKDRKKWGEKDLHLLNTTSETTKEIQIPLLIFTAEDNEEQTEQEEKKEMEEKPLSIFSLEGSSEVTKENSAVFHHYPDKLNTLTDYPLTLDDPFDTSFVDMSCLCSSEVSCVDDDKSKVPVNKPVVSCEKNQRPVSYSHVEPFFYDTQKLSPTENLVSDLSSMVFEECGDTSETSLLHSHPKAVVKGSKDWLMKETENTVKVPRFPSMNPFISKQVKPFNQLFPTASVDVTHVSVSASNPFKCEDNLVSKSHNSSQCVVNNSAVSSYSYNQPGFQKSKEQPLIDFADDSAITNPEWTKEKETFQDLVVLFDSGKNTKGGRSGKCIEEIPRTVCSSEHKMTIQTADVFSGTKFVEMEKQENFDSFGLHKCFKTKEKSMLDKYSDSEISNTLESVSYVKKQDYQSSVLIPSEKSQLEGKTVTCEDYSWFTSNEDNCIYSSDNDNNVTTSKKEIDFSVGKTDHVNTYLLGKSKFSDSESQCISGIGNQIASFNLGNEFIHEGSKIQHSEKKILSGEEKADLFLYAFEKKSTCSMKNARTCNKKDYEVDTLTPNKILGLDSSAKDTDWLRDFEEVYLKKESNKNNLVNFDLDEDNNLLNKGACKETEVLTTTEFPANRISTKELPEFAEFDLLQATETEQHFTSGFDPFDTNVVQLTSGSDPQASTDTTAFEAFAAKFEEAIKKQERTVASSVDEFDSFVSLKLDNKLLSSDEEDFNLEERAVKFSSPKNQPDAIPVEKLPKKPSEDSFSDEDEGNTVDFSFLIKPKIRSRPIKDKSSLQPMPLLPPPPRSPDYSSALSTTEFGYGPRLSEGKLTLETTDKLPEQEIELPAAFGESSVPINQTDSSETASPLFDDDISEPLEDFISKSSDDGWELLLRQPIKRKITGSRFWKKVYVKFSENSVVQLFSLKEDSSPFQEVPLQACYSMSEISSQQYDVYGKIFTVKLHFVFYRERVGVRPGQISKVIQGQVTSISQIGKLGLPLQHVPQISSLLKLGSQSYKDIKTFVQAVEDTLFHLPTHRDQVMNHKAEEVQVTVYDEMIVHQDKNGQVLKQKARVRVFFLSFISGMPIVEVGLNDIKRQGMEVVGRHDIIPVTTEEWIRLENCEFHSCVFSEDFANSRTIRFQPPDACNFELVRFRVRPPRNRELPLQVKALMTVSSSKAEIRCDLLVPGCLNHKREQIPCENIQIRLPVPECWVYLFRMERHHKYGTAKSTTRQPGKMKGFDRIKATVQTAEPSLIQVSVGQAKYEHSLQAVVWRISRLPKEGQGAYTTQFFLSRLNLTCFDQIPNSVCQEVNVEFSMPATIVSHTTVRSVSIPCSSPPEKFVRYSSKHEYQIEMDFKFISADCDELAGNEEPSLPILLSTSLVDTPETESGNEND</sequence>
<dbReference type="InterPro" id="IPR050431">
    <property type="entry name" value="Adaptor_comp_med_subunit"/>
</dbReference>
<evidence type="ECO:0000256" key="2">
    <source>
        <dbReference type="ARBA" id="ARBA00005579"/>
    </source>
</evidence>
<evidence type="ECO:0000256" key="3">
    <source>
        <dbReference type="ARBA" id="ARBA00022490"/>
    </source>
</evidence>
<evidence type="ECO:0000313" key="9">
    <source>
        <dbReference type="RefSeq" id="XP_022251647.1"/>
    </source>
</evidence>
<feature type="compositionally biased region" description="Basic residues" evidence="5">
    <location>
        <begin position="1"/>
        <end position="12"/>
    </location>
</feature>
<dbReference type="RefSeq" id="XP_022251648.1">
    <property type="nucleotide sequence ID" value="XM_022395940.1"/>
</dbReference>
<proteinExistence type="inferred from homology"/>
<dbReference type="RefSeq" id="XP_022251647.1">
    <property type="nucleotide sequence ID" value="XM_022395939.1"/>
</dbReference>
<dbReference type="PANTHER" id="PTHR10529">
    <property type="entry name" value="AP COMPLEX SUBUNIT MU"/>
    <property type="match status" value="1"/>
</dbReference>
<evidence type="ECO:0000313" key="11">
    <source>
        <dbReference type="RefSeq" id="XP_022251650.1"/>
    </source>
</evidence>
<evidence type="ECO:0000313" key="8">
    <source>
        <dbReference type="Proteomes" id="UP000694941"/>
    </source>
</evidence>
<keyword evidence="3" id="KW-0963">Cytoplasm</keyword>
<gene>
    <name evidence="9 10 11" type="primary">LOC106467754</name>
</gene>
<feature type="domain" description="MHD" evidence="7">
    <location>
        <begin position="1164"/>
        <end position="1474"/>
    </location>
</feature>
<dbReference type="SUPFAM" id="SSF49447">
    <property type="entry name" value="Second domain of Mu2 adaptin subunit (ap50) of ap2 adaptor"/>
    <property type="match status" value="1"/>
</dbReference>
<name>A0ABM1T6Z2_LIMPO</name>
<dbReference type="PROSITE" id="PS51070">
    <property type="entry name" value="SHD"/>
    <property type="match status" value="1"/>
</dbReference>
<evidence type="ECO:0000256" key="5">
    <source>
        <dbReference type="SAM" id="MobiDB-lite"/>
    </source>
</evidence>
<reference evidence="9 10" key="1">
    <citation type="submission" date="2025-05" db="UniProtKB">
        <authorList>
            <consortium name="RefSeq"/>
        </authorList>
    </citation>
    <scope>IDENTIFICATION</scope>
    <source>
        <tissue evidence="9 10">Muscle</tissue>
    </source>
</reference>
<organism evidence="8 10">
    <name type="scientific">Limulus polyphemus</name>
    <name type="common">Atlantic horseshoe crab</name>
    <dbReference type="NCBI Taxonomy" id="6850"/>
    <lineage>
        <taxon>Eukaryota</taxon>
        <taxon>Metazoa</taxon>
        <taxon>Ecdysozoa</taxon>
        <taxon>Arthropoda</taxon>
        <taxon>Chelicerata</taxon>
        <taxon>Merostomata</taxon>
        <taxon>Xiphosura</taxon>
        <taxon>Limulidae</taxon>
        <taxon>Limulus</taxon>
    </lineage>
</organism>
<comment type="subcellular location">
    <subcellularLocation>
        <location evidence="1">Cytoplasm</location>
    </subcellularLocation>
</comment>
<feature type="region of interest" description="Disordered" evidence="5">
    <location>
        <begin position="117"/>
        <end position="149"/>
    </location>
</feature>
<dbReference type="RefSeq" id="XP_022251650.1">
    <property type="nucleotide sequence ID" value="XM_022395942.1"/>
</dbReference>
<dbReference type="PROSITE" id="PS51072">
    <property type="entry name" value="MHD"/>
    <property type="match status" value="1"/>
</dbReference>
<protein>
    <submittedName>
        <fullName evidence="9 10">Uncharacterized protein LOC106467754</fullName>
    </submittedName>
</protein>
<evidence type="ECO:0000256" key="4">
    <source>
        <dbReference type="ARBA" id="ARBA00022583"/>
    </source>
</evidence>
<accession>A0ABM1T6Z2</accession>
<feature type="region of interest" description="Disordered" evidence="5">
    <location>
        <begin position="857"/>
        <end position="890"/>
    </location>
</feature>
<evidence type="ECO:0000259" key="6">
    <source>
        <dbReference type="PROSITE" id="PS51070"/>
    </source>
</evidence>
<evidence type="ECO:0000256" key="1">
    <source>
        <dbReference type="ARBA" id="ARBA00004496"/>
    </source>
</evidence>
<dbReference type="Pfam" id="PF00928">
    <property type="entry name" value="Adap_comp_sub"/>
    <property type="match status" value="1"/>
</dbReference>
<keyword evidence="8" id="KW-1185">Reference proteome</keyword>